<accession>A0A6J0GBY0</accession>
<organism evidence="4 5">
    <name type="scientific">Lepidothrix coronata</name>
    <name type="common">blue-crowned manakin</name>
    <dbReference type="NCBI Taxonomy" id="321398"/>
    <lineage>
        <taxon>Eukaryota</taxon>
        <taxon>Metazoa</taxon>
        <taxon>Chordata</taxon>
        <taxon>Craniata</taxon>
        <taxon>Vertebrata</taxon>
        <taxon>Euteleostomi</taxon>
        <taxon>Archelosauria</taxon>
        <taxon>Archosauria</taxon>
        <taxon>Dinosauria</taxon>
        <taxon>Saurischia</taxon>
        <taxon>Theropoda</taxon>
        <taxon>Coelurosauria</taxon>
        <taxon>Aves</taxon>
        <taxon>Neognathae</taxon>
        <taxon>Neoaves</taxon>
        <taxon>Telluraves</taxon>
        <taxon>Australaves</taxon>
        <taxon>Passeriformes</taxon>
        <taxon>Pipridae</taxon>
        <taxon>Lepidothrix</taxon>
    </lineage>
</organism>
<dbReference type="GeneID" id="108491925"/>
<dbReference type="CDD" id="cd00054">
    <property type="entry name" value="EGF_CA"/>
    <property type="match status" value="1"/>
</dbReference>
<keyword evidence="2" id="KW-1015">Disulfide bond</keyword>
<name>A0A6J0GBY0_9PASS</name>
<dbReference type="Gene3D" id="2.10.25.10">
    <property type="entry name" value="Laminin"/>
    <property type="match status" value="1"/>
</dbReference>
<evidence type="ECO:0000259" key="3">
    <source>
        <dbReference type="SMART" id="SM00179"/>
    </source>
</evidence>
<dbReference type="OrthoDB" id="9225833at2759"/>
<dbReference type="InterPro" id="IPR018097">
    <property type="entry name" value="EGF_Ca-bd_CS"/>
</dbReference>
<dbReference type="AlphaFoldDB" id="A0A6J0GBY0"/>
<keyword evidence="4" id="KW-1185">Reference proteome</keyword>
<dbReference type="PROSITE" id="PS01187">
    <property type="entry name" value="EGF_CA"/>
    <property type="match status" value="1"/>
</dbReference>
<evidence type="ECO:0000256" key="2">
    <source>
        <dbReference type="ARBA" id="ARBA00023157"/>
    </source>
</evidence>
<proteinExistence type="predicted"/>
<gene>
    <name evidence="5" type="primary">LOC108491925</name>
</gene>
<reference evidence="5" key="1">
    <citation type="submission" date="2025-08" db="UniProtKB">
        <authorList>
            <consortium name="RefSeq"/>
        </authorList>
    </citation>
    <scope>IDENTIFICATION</scope>
</reference>
<evidence type="ECO:0000256" key="1">
    <source>
        <dbReference type="ARBA" id="ARBA00022737"/>
    </source>
</evidence>
<sequence>MKPSLLEMRTDKRQEINSSLRLFPSVFRTPPAVKLSFANEKLYSGSTAGLHGTNVYLHSTKMSSLTSWLGFANEDLGQSYLTLSKRSLFHFCLEKSFIATTPKPEGFLTSRWLGWVLVVLKAQGVCSSMMETSLLPSPFSCLPDINECETTNECREDEICWNYHGGFRCYPRNPCQEPYVLTSENRCVCPVSNAICRELPYSVVYKYMSIRSDRTVPSDIFQIQATTIYPNTINTFRIKSGNENGEFYLRVSMAAAAPTTRAETFMRGLHTESLDNHLNYISHLAQKKNKKITTSILEISASSQAKLSPIYDSFILDSFSAATISENHLEQHCFLLVGRIQVDTYDSKCPEHLLFEGFWRKSDFLGPL</sequence>
<feature type="domain" description="EGF-like calcium-binding" evidence="3">
    <location>
        <begin position="144"/>
        <end position="188"/>
    </location>
</feature>
<evidence type="ECO:0000313" key="4">
    <source>
        <dbReference type="Proteomes" id="UP000504624"/>
    </source>
</evidence>
<dbReference type="RefSeq" id="XP_017659205.1">
    <property type="nucleotide sequence ID" value="XM_017803716.1"/>
</dbReference>
<protein>
    <submittedName>
        <fullName evidence="5">Uncharacterized protein LOC108491925</fullName>
    </submittedName>
</protein>
<keyword evidence="1" id="KW-0677">Repeat</keyword>
<dbReference type="Proteomes" id="UP000504624">
    <property type="component" value="Unplaced"/>
</dbReference>
<dbReference type="GO" id="GO:0005509">
    <property type="term" value="F:calcium ion binding"/>
    <property type="evidence" value="ECO:0007669"/>
    <property type="project" value="InterPro"/>
</dbReference>
<dbReference type="InterPro" id="IPR055088">
    <property type="entry name" value="Fibulin_C"/>
</dbReference>
<evidence type="ECO:0000313" key="5">
    <source>
        <dbReference type="RefSeq" id="XP_017659205.1"/>
    </source>
</evidence>
<dbReference type="SMART" id="SM00179">
    <property type="entry name" value="EGF_CA"/>
    <property type="match status" value="1"/>
</dbReference>
<dbReference type="Pfam" id="PF22914">
    <property type="entry name" value="Fibulin_C"/>
    <property type="match status" value="1"/>
</dbReference>
<dbReference type="InterPro" id="IPR001881">
    <property type="entry name" value="EGF-like_Ca-bd_dom"/>
</dbReference>